<accession>A0A3N6UEH4</accession>
<proteinExistence type="predicted"/>
<dbReference type="AlphaFoldDB" id="A0A3N6UEH4"/>
<protein>
    <submittedName>
        <fullName evidence="1">Uncharacterized protein</fullName>
    </submittedName>
</protein>
<evidence type="ECO:0000313" key="2">
    <source>
        <dbReference type="Proteomes" id="UP000712600"/>
    </source>
</evidence>
<name>A0A3N6UEH4_BRACR</name>
<dbReference type="Proteomes" id="UP000712600">
    <property type="component" value="Unassembled WGS sequence"/>
</dbReference>
<sequence length="95" mass="11017">MNATSCSYITLCYPIRLPPPPQVSVIPDHRPFSLVRDVLSMSVLGLIARDTPDMVLLFQKYFAYLCRDDRISLTYIPLEAWEYDDEPTRMIKAYV</sequence>
<comment type="caution">
    <text evidence="1">The sequence shown here is derived from an EMBL/GenBank/DDBJ whole genome shotgun (WGS) entry which is preliminary data.</text>
</comment>
<dbReference type="EMBL" id="QGKX02001521">
    <property type="protein sequence ID" value="KAF3512751.1"/>
    <property type="molecule type" value="Genomic_DNA"/>
</dbReference>
<evidence type="ECO:0000313" key="1">
    <source>
        <dbReference type="EMBL" id="KAF3512751.1"/>
    </source>
</evidence>
<organism evidence="1 2">
    <name type="scientific">Brassica cretica</name>
    <name type="common">Mustard</name>
    <dbReference type="NCBI Taxonomy" id="69181"/>
    <lineage>
        <taxon>Eukaryota</taxon>
        <taxon>Viridiplantae</taxon>
        <taxon>Streptophyta</taxon>
        <taxon>Embryophyta</taxon>
        <taxon>Tracheophyta</taxon>
        <taxon>Spermatophyta</taxon>
        <taxon>Magnoliopsida</taxon>
        <taxon>eudicotyledons</taxon>
        <taxon>Gunneridae</taxon>
        <taxon>Pentapetalae</taxon>
        <taxon>rosids</taxon>
        <taxon>malvids</taxon>
        <taxon>Brassicales</taxon>
        <taxon>Brassicaceae</taxon>
        <taxon>Brassiceae</taxon>
        <taxon>Brassica</taxon>
    </lineage>
</organism>
<reference evidence="1" key="1">
    <citation type="submission" date="2019-12" db="EMBL/GenBank/DDBJ databases">
        <title>Genome sequencing and annotation of Brassica cretica.</title>
        <authorList>
            <person name="Studholme D.J."/>
            <person name="Sarris P."/>
        </authorList>
    </citation>
    <scope>NUCLEOTIDE SEQUENCE</scope>
    <source>
        <strain evidence="1">PFS-109/04</strain>
        <tissue evidence="1">Leaf</tissue>
    </source>
</reference>
<gene>
    <name evidence="1" type="ORF">F2Q69_00002228</name>
</gene>